<evidence type="ECO:0000256" key="4">
    <source>
        <dbReference type="ARBA" id="ARBA00022692"/>
    </source>
</evidence>
<dbReference type="KEGG" id="cre:CHLRE_02g115300v5"/>
<evidence type="ECO:0000256" key="2">
    <source>
        <dbReference type="ARBA" id="ARBA00008066"/>
    </source>
</evidence>
<reference evidence="11 12" key="1">
    <citation type="journal article" date="2007" name="Science">
        <title>The Chlamydomonas genome reveals the evolution of key animal and plant functions.</title>
        <authorList>
            <person name="Merchant S.S."/>
            <person name="Prochnik S.E."/>
            <person name="Vallon O."/>
            <person name="Harris E.H."/>
            <person name="Karpowicz S.J."/>
            <person name="Witman G.B."/>
            <person name="Terry A."/>
            <person name="Salamov A."/>
            <person name="Fritz-Laylin L.K."/>
            <person name="Marechal-Drouard L."/>
            <person name="Marshall W.F."/>
            <person name="Qu L.H."/>
            <person name="Nelson D.R."/>
            <person name="Sanderfoot A.A."/>
            <person name="Spalding M.H."/>
            <person name="Kapitonov V.V."/>
            <person name="Ren Q."/>
            <person name="Ferris P."/>
            <person name="Lindquist E."/>
            <person name="Shapiro H."/>
            <person name="Lucas S.M."/>
            <person name="Grimwood J."/>
            <person name="Schmutz J."/>
            <person name="Cardol P."/>
            <person name="Cerutti H."/>
            <person name="Chanfreau G."/>
            <person name="Chen C.L."/>
            <person name="Cognat V."/>
            <person name="Croft M.T."/>
            <person name="Dent R."/>
            <person name="Dutcher S."/>
            <person name="Fernandez E."/>
            <person name="Fukuzawa H."/>
            <person name="Gonzalez-Ballester D."/>
            <person name="Gonzalez-Halphen D."/>
            <person name="Hallmann A."/>
            <person name="Hanikenne M."/>
            <person name="Hippler M."/>
            <person name="Inwood W."/>
            <person name="Jabbari K."/>
            <person name="Kalanon M."/>
            <person name="Kuras R."/>
            <person name="Lefebvre P.A."/>
            <person name="Lemaire S.D."/>
            <person name="Lobanov A.V."/>
            <person name="Lohr M."/>
            <person name="Manuell A."/>
            <person name="Meier I."/>
            <person name="Mets L."/>
            <person name="Mittag M."/>
            <person name="Mittelmeier T."/>
            <person name="Moroney J.V."/>
            <person name="Moseley J."/>
            <person name="Napoli C."/>
            <person name="Nedelcu A.M."/>
            <person name="Niyogi K."/>
            <person name="Novoselov S.V."/>
            <person name="Paulsen I.T."/>
            <person name="Pazour G."/>
            <person name="Purton S."/>
            <person name="Ral J.P."/>
            <person name="Riano-Pachon D.M."/>
            <person name="Riekhof W."/>
            <person name="Rymarquis L."/>
            <person name="Schroda M."/>
            <person name="Stern D."/>
            <person name="Umen J."/>
            <person name="Willows R."/>
            <person name="Wilson N."/>
            <person name="Zimmer S.L."/>
            <person name="Allmer J."/>
            <person name="Balk J."/>
            <person name="Bisova K."/>
            <person name="Chen C.J."/>
            <person name="Elias M."/>
            <person name="Gendler K."/>
            <person name="Hauser C."/>
            <person name="Lamb M.R."/>
            <person name="Ledford H."/>
            <person name="Long J.C."/>
            <person name="Minagawa J."/>
            <person name="Page M.D."/>
            <person name="Pan J."/>
            <person name="Pootakham W."/>
            <person name="Roje S."/>
            <person name="Rose A."/>
            <person name="Stahlberg E."/>
            <person name="Terauchi A.M."/>
            <person name="Yang P."/>
            <person name="Ball S."/>
            <person name="Bowler C."/>
            <person name="Dieckmann C.L."/>
            <person name="Gladyshev V.N."/>
            <person name="Green P."/>
            <person name="Jorgensen R."/>
            <person name="Mayfield S."/>
            <person name="Mueller-Roeber B."/>
            <person name="Rajamani S."/>
            <person name="Sayre R.T."/>
            <person name="Brokstein P."/>
            <person name="Dubchak I."/>
            <person name="Goodstein D."/>
            <person name="Hornick L."/>
            <person name="Huang Y.W."/>
            <person name="Jhaveri J."/>
            <person name="Luo Y."/>
            <person name="Martinez D."/>
            <person name="Ngau W.C."/>
            <person name="Otillar B."/>
            <person name="Poliakov A."/>
            <person name="Porter A."/>
            <person name="Szajkowski L."/>
            <person name="Werner G."/>
            <person name="Zhou K."/>
            <person name="Grigoriev I.V."/>
            <person name="Rokhsar D.S."/>
            <person name="Grossman A.R."/>
        </authorList>
    </citation>
    <scope>NUCLEOTIDE SEQUENCE [LARGE SCALE GENOMIC DNA]</scope>
    <source>
        <strain evidence="12">CC-503</strain>
    </source>
</reference>
<feature type="compositionally biased region" description="Basic and acidic residues" evidence="8">
    <location>
        <begin position="1"/>
        <end position="10"/>
    </location>
</feature>
<dbReference type="STRING" id="3055.A0A2K3E388"/>
<protein>
    <recommendedName>
        <fullName evidence="10">Amino acid transporter transmembrane domain-containing protein</fullName>
    </recommendedName>
</protein>
<evidence type="ECO:0000256" key="5">
    <source>
        <dbReference type="ARBA" id="ARBA00022970"/>
    </source>
</evidence>
<feature type="transmembrane region" description="Helical" evidence="9">
    <location>
        <begin position="194"/>
        <end position="220"/>
    </location>
</feature>
<keyword evidence="6 9" id="KW-1133">Transmembrane helix</keyword>
<dbReference type="Pfam" id="PF01490">
    <property type="entry name" value="Aa_trans"/>
    <property type="match status" value="1"/>
</dbReference>
<feature type="region of interest" description="Disordered" evidence="8">
    <location>
        <begin position="1"/>
        <end position="46"/>
    </location>
</feature>
<dbReference type="GO" id="GO:0003333">
    <property type="term" value="P:amino acid transmembrane transport"/>
    <property type="evidence" value="ECO:0000318"/>
    <property type="project" value="GO_Central"/>
</dbReference>
<gene>
    <name evidence="11" type="ORF">CHLRE_02g115300v5</name>
</gene>
<feature type="region of interest" description="Disordered" evidence="8">
    <location>
        <begin position="1456"/>
        <end position="1531"/>
    </location>
</feature>
<feature type="transmembrane region" description="Helical" evidence="9">
    <location>
        <begin position="270"/>
        <end position="290"/>
    </location>
</feature>
<feature type="transmembrane region" description="Helical" evidence="9">
    <location>
        <begin position="232"/>
        <end position="250"/>
    </location>
</feature>
<feature type="region of interest" description="Disordered" evidence="8">
    <location>
        <begin position="736"/>
        <end position="793"/>
    </location>
</feature>
<feature type="transmembrane region" description="Helical" evidence="9">
    <location>
        <begin position="51"/>
        <end position="68"/>
    </location>
</feature>
<feature type="transmembrane region" description="Helical" evidence="9">
    <location>
        <begin position="515"/>
        <end position="538"/>
    </location>
</feature>
<keyword evidence="12" id="KW-1185">Reference proteome</keyword>
<feature type="transmembrane region" description="Helical" evidence="9">
    <location>
        <begin position="123"/>
        <end position="144"/>
    </location>
</feature>
<feature type="compositionally biased region" description="Low complexity" evidence="8">
    <location>
        <begin position="1468"/>
        <end position="1478"/>
    </location>
</feature>
<dbReference type="GO" id="GO:0015179">
    <property type="term" value="F:L-amino acid transmembrane transporter activity"/>
    <property type="evidence" value="ECO:0000318"/>
    <property type="project" value="GO_Central"/>
</dbReference>
<dbReference type="RefSeq" id="XP_042927589.1">
    <property type="nucleotide sequence ID" value="XM_043059955.1"/>
</dbReference>
<keyword evidence="4 9" id="KW-0812">Transmembrane</keyword>
<feature type="compositionally biased region" description="Low complexity" evidence="8">
    <location>
        <begin position="1000"/>
        <end position="1056"/>
    </location>
</feature>
<feature type="transmembrane region" description="Helical" evidence="9">
    <location>
        <begin position="164"/>
        <end position="182"/>
    </location>
</feature>
<dbReference type="Gramene" id="PNW87256">
    <property type="protein sequence ID" value="PNW87256"/>
    <property type="gene ID" value="CHLRE_02g115300v5"/>
</dbReference>
<dbReference type="InterPro" id="IPR013057">
    <property type="entry name" value="AA_transpt_TM"/>
</dbReference>
<proteinExistence type="inferred from homology"/>
<evidence type="ECO:0000313" key="12">
    <source>
        <dbReference type="Proteomes" id="UP000006906"/>
    </source>
</evidence>
<dbReference type="InParanoid" id="A0A2K3E388"/>
<feature type="transmembrane region" description="Helical" evidence="9">
    <location>
        <begin position="571"/>
        <end position="593"/>
    </location>
</feature>
<dbReference type="EMBL" id="CM008963">
    <property type="protein sequence ID" value="PNW87256.1"/>
    <property type="molecule type" value="Genomic_DNA"/>
</dbReference>
<evidence type="ECO:0000259" key="10">
    <source>
        <dbReference type="Pfam" id="PF01490"/>
    </source>
</evidence>
<name>A0A2K3E388_CHLRE</name>
<evidence type="ECO:0000256" key="8">
    <source>
        <dbReference type="SAM" id="MobiDB-lite"/>
    </source>
</evidence>
<feature type="compositionally biased region" description="Gly residues" evidence="8">
    <location>
        <begin position="780"/>
        <end position="791"/>
    </location>
</feature>
<feature type="transmembrane region" description="Helical" evidence="9">
    <location>
        <begin position="317"/>
        <end position="338"/>
    </location>
</feature>
<sequence>MKHDAAHEEGLALTGNSPDGPGSEAPVNVNAAKPRRKDMVDDGRTSTSQSTLNLVNCILGAGVLGYPFCFRSCGLVLGTLLMAVSIFASRFSYNLLLYCSQISNKRTYEDLADQAIGRGGRQVVELCTAALNLGCIVAYLNILADVLSAVAGTIIPPGAEPSRNAYIMGVSLFGALPVALLVRDHSTIATFSMVSVGFVVLFAVVVVIFSLAPVTAAAAAASPLVLWEPEGLLVAFPVIVFSFTAHPYYLGIFNNLQAATFSRMTKVTNLAMGLSSLLYFIVGVGGYITFRNRTAGDLLRNFGAADVDGIRGAYERAIKLCYGISILGSIPLVILPFYSIMAPLVLGNDLAALTSGGGAGGGGGGGMDGAHGHLANGGGGTGAGGGNGEKSYMPAKRTSSGVSDFVASADQQPGDSGATTVLMESGSASRRFSTKSGAAGGGVGQRRGGGAGGGGGGGGGAGVSHEVDVVDLKLLHSGDRSLDDIELPFGKHAVVVVLVLGTALASAIWMPNVEFIFGLTGATASVLLSYILPALTFIRLTDLNPELLGGGKFKTIAESVRMEWVWRKRKAIALLCFGIVSGITCTDAILGAVKQEAAVVHLAQQLVAHEVVVAETAKVQQKARAAVTAVSAVEMAAKELGQASANATGTFNKLQAAAAQLDAVAGQNATVKSHDRGGLTGLVSGHKQHVAETKALTAVVEALVDVKEEVRKTAVGVSAVIAQLDAAMSQLNLPSANGTSATSGTGTGASSGTGTAASGSGTGTAPVAGSGSGSRPASGSGSGAGASGGGTSARDRAADLAVELGKALGAFSDVAGNATVAGKSLSQVRATAVSTLLALNQTAMVLDRVSLAVEAAKKHNKHDEEVKRAAVAAMQLALNATATSALAMQLTGEALQRSATEEASELLSMLVQVSHDLEKTSAKAKLPKVKRVDSGSNATTVIAGNGTATSGSTGAGSSGGAATAGTATGAGSSTGSSDGGGGSAMVITSGAGTGAGAGSGSIATGTTAPTGSMTTRGVPSGSGAATSSTGSSTTDASSSGTSASAGGSGGTSPTSGEDVKFPLERLGDADGIVRPDAKAPVGSGADKAAEAAGHLEAVIKDLNTKIAAASSTTGTAGAALSGTTNTAGTAAAAAAVAAQAAATAAAAAGGGTGASTSHGTLVLPGAGSTPSSGSSSGGTGAATTTTGAGAGTAGAAGGATGTTIATDSTTSAGTTGTGAAATGGSGAGAVGGGGSSGAGAGAANATSSTALVGGAGGLNVSGIAAALKDAVELTKVKQDEALHEIEESLTKSNTKVAARVVDILKDISENKRGTDAAKVVAGGSTLGSTATAVASGAGSGEILAAAGGEAAAAAAAVGIATGTAVTSRSGDATGSSGGGESGESGLMGLVHKITTDLSAGEGATAVGPIVKVDAEGHLLQEGDDGDGVVGPVVKDKDAAGAAGAESAVAAADSAIGGSESAGATNVDASGGSAEAEAGAKGGKMHLARSRRAARAAASEGNAGGGGEGVHVQQGLHRKLGLEQEDIEQAAG</sequence>
<feature type="transmembrane region" description="Helical" evidence="9">
    <location>
        <begin position="74"/>
        <end position="96"/>
    </location>
</feature>
<evidence type="ECO:0000256" key="7">
    <source>
        <dbReference type="ARBA" id="ARBA00023136"/>
    </source>
</evidence>
<feature type="compositionally biased region" description="Polar residues" evidence="8">
    <location>
        <begin position="426"/>
        <end position="436"/>
    </location>
</feature>
<feature type="compositionally biased region" description="Low complexity" evidence="8">
    <location>
        <begin position="943"/>
        <end position="952"/>
    </location>
</feature>
<feature type="compositionally biased region" description="Low complexity" evidence="8">
    <location>
        <begin position="1154"/>
        <end position="1174"/>
    </location>
</feature>
<keyword evidence="7 9" id="KW-0472">Membrane</keyword>
<evidence type="ECO:0000256" key="9">
    <source>
        <dbReference type="SAM" id="Phobius"/>
    </source>
</evidence>
<dbReference type="PANTHER" id="PTHR22950">
    <property type="entry name" value="AMINO ACID TRANSPORTER"/>
    <property type="match status" value="1"/>
</dbReference>
<feature type="region of interest" description="Disordered" evidence="8">
    <location>
        <begin position="1366"/>
        <end position="1385"/>
    </location>
</feature>
<evidence type="ECO:0000256" key="6">
    <source>
        <dbReference type="ARBA" id="ARBA00022989"/>
    </source>
</evidence>
<dbReference type="GeneID" id="5725205"/>
<comment type="subcellular location">
    <subcellularLocation>
        <location evidence="1">Membrane</location>
        <topology evidence="1">Multi-pass membrane protein</topology>
    </subcellularLocation>
</comment>
<dbReference type="PaxDb" id="3055-EDP07580"/>
<keyword evidence="5" id="KW-0029">Amino-acid transport</keyword>
<feature type="compositionally biased region" description="Gly residues" evidence="8">
    <location>
        <begin position="438"/>
        <end position="460"/>
    </location>
</feature>
<organism evidence="11 12">
    <name type="scientific">Chlamydomonas reinhardtii</name>
    <name type="common">Chlamydomonas smithii</name>
    <dbReference type="NCBI Taxonomy" id="3055"/>
    <lineage>
        <taxon>Eukaryota</taxon>
        <taxon>Viridiplantae</taxon>
        <taxon>Chlorophyta</taxon>
        <taxon>core chlorophytes</taxon>
        <taxon>Chlorophyceae</taxon>
        <taxon>CS clade</taxon>
        <taxon>Chlamydomonadales</taxon>
        <taxon>Chlamydomonadaceae</taxon>
        <taxon>Chlamydomonas</taxon>
    </lineage>
</organism>
<feature type="compositionally biased region" description="Polar residues" evidence="8">
    <location>
        <begin position="409"/>
        <end position="419"/>
    </location>
</feature>
<dbReference type="ExpressionAtlas" id="A0A2K3E388">
    <property type="expression patterns" value="baseline"/>
</dbReference>
<feature type="compositionally biased region" description="Acidic residues" evidence="8">
    <location>
        <begin position="1522"/>
        <end position="1531"/>
    </location>
</feature>
<dbReference type="GO" id="GO:0016020">
    <property type="term" value="C:membrane"/>
    <property type="evidence" value="ECO:0000318"/>
    <property type="project" value="GO_Central"/>
</dbReference>
<feature type="compositionally biased region" description="Low complexity" evidence="8">
    <location>
        <begin position="960"/>
        <end position="976"/>
    </location>
</feature>
<feature type="compositionally biased region" description="Low complexity" evidence="8">
    <location>
        <begin position="752"/>
        <end position="779"/>
    </location>
</feature>
<feature type="region of interest" description="Disordered" evidence="8">
    <location>
        <begin position="1149"/>
        <end position="1185"/>
    </location>
</feature>
<feature type="transmembrane region" description="Helical" evidence="9">
    <location>
        <begin position="489"/>
        <end position="509"/>
    </location>
</feature>
<dbReference type="PANTHER" id="PTHR22950:SF458">
    <property type="entry name" value="SODIUM-COUPLED NEUTRAL AMINO ACID TRANSPORTER 11-RELATED"/>
    <property type="match status" value="1"/>
</dbReference>
<dbReference type="Proteomes" id="UP000006906">
    <property type="component" value="Chromosome 2"/>
</dbReference>
<evidence type="ECO:0000313" key="11">
    <source>
        <dbReference type="EMBL" id="PNW87256.1"/>
    </source>
</evidence>
<accession>A0A2K3E388</accession>
<evidence type="ECO:0000256" key="1">
    <source>
        <dbReference type="ARBA" id="ARBA00004141"/>
    </source>
</evidence>
<evidence type="ECO:0000256" key="3">
    <source>
        <dbReference type="ARBA" id="ARBA00022448"/>
    </source>
</evidence>
<feature type="region of interest" description="Disordered" evidence="8">
    <location>
        <begin position="402"/>
        <end position="460"/>
    </location>
</feature>
<feature type="domain" description="Amino acid transporter transmembrane" evidence="10">
    <location>
        <begin position="44"/>
        <end position="344"/>
    </location>
</feature>
<comment type="similarity">
    <text evidence="2">Belongs to the amino acid/polyamine transporter 2 family.</text>
</comment>
<keyword evidence="3" id="KW-0813">Transport</keyword>
<feature type="region of interest" description="Disordered" evidence="8">
    <location>
        <begin position="938"/>
        <end position="1061"/>
    </location>
</feature>
<dbReference type="OrthoDB" id="28208at2759"/>
<feature type="compositionally biased region" description="Basic residues" evidence="8">
    <location>
        <begin position="1482"/>
        <end position="1493"/>
    </location>
</feature>